<dbReference type="NCBIfam" id="TIGR00254">
    <property type="entry name" value="GGDEF"/>
    <property type="match status" value="1"/>
</dbReference>
<dbReference type="PROSITE" id="PS50883">
    <property type="entry name" value="EAL"/>
    <property type="match status" value="1"/>
</dbReference>
<dbReference type="OrthoDB" id="6168558at2"/>
<dbReference type="InterPro" id="IPR050706">
    <property type="entry name" value="Cyclic-di-GMP_PDE-like"/>
</dbReference>
<sequence length="773" mass="86165">MLPVKRAIMVLLSLLVGLFLVGSWLIASLNLEFAENAMGKLRERQITDTFYANLDRINAHHRLMEQSTRGLARAGGLLLRTPSEPAALASTLRNALQDLPDSYGSSLWYVEGGRPARYAYRQGQSIQVEPLSADEQQRLSGWFQRLRDLPSPGDPAQQWTAAYYKSSINSVVISHATLIRDQTGRPVGLAMTDWLADDVIRTVSRVEVTPSTFAFLLDHENRNLSSLSDAPDVDRAQQLIDSVTALQLHQRLQEAPVPVINTRQLSSPMQQLLHHVGQQDYSLFFSPTRAGMIFGIGVPQSEIDAVLTPMRESSTRIQLLAGAIMLIISALILYLVAGTLRQLHNLYTDTLTHLPNRERLLADLKKTHTASLLLLNLDAFKEINDFYGHQCGDHVIATLAEALQQHLDERADWGGSRLYRMPADELAIWLPGHHSEEQLAPALTRLLDFISNLNIQWQEQDIPLSASVGVACCNQRDARDLTGEQLLPAANIALELARTDNESFVFYDASQGIREGYEQNLIGANRLRAALDEQRIVAFFQPIMDVASQRIEKYECLVRMIDEQGEPVSPIHFLDLAKKVRLYRAITRCMIDSAIERFADQPYSFSINLSCEDLLDPELADYIITTVDSHVIGERVIFEILESEGIENYAAVRQFIDRAKALGCRIAIDDFGTGYSNFEHLMRLNVDLIKIDGSLIRQLDENPTAVTLCRGIVQFAEELGIQTVAEFVHSPAVLKKVQALGIHFAQGAAIGMPSASLITEIRMLDADKPGTSS</sequence>
<feature type="domain" description="EAL" evidence="2">
    <location>
        <begin position="520"/>
        <end position="767"/>
    </location>
</feature>
<dbReference type="InterPro" id="IPR043128">
    <property type="entry name" value="Rev_trsase/Diguanyl_cyclase"/>
</dbReference>
<dbReference type="InterPro" id="IPR001633">
    <property type="entry name" value="EAL_dom"/>
</dbReference>
<gene>
    <name evidence="4" type="ORF">C1949_07420</name>
</gene>
<evidence type="ECO:0000313" key="5">
    <source>
        <dbReference type="Proteomes" id="UP000243451"/>
    </source>
</evidence>
<keyword evidence="1" id="KW-0472">Membrane</keyword>
<dbReference type="InterPro" id="IPR035919">
    <property type="entry name" value="EAL_sf"/>
</dbReference>
<keyword evidence="1" id="KW-1133">Transmembrane helix</keyword>
<feature type="transmembrane region" description="Helical" evidence="1">
    <location>
        <begin position="317"/>
        <end position="337"/>
    </location>
</feature>
<dbReference type="SMART" id="SM00267">
    <property type="entry name" value="GGDEF"/>
    <property type="match status" value="1"/>
</dbReference>
<comment type="caution">
    <text evidence="4">The sequence shown here is derived from an EMBL/GenBank/DDBJ whole genome shotgun (WGS) entry which is preliminary data.</text>
</comment>
<dbReference type="PANTHER" id="PTHR33121:SF79">
    <property type="entry name" value="CYCLIC DI-GMP PHOSPHODIESTERASE PDED-RELATED"/>
    <property type="match status" value="1"/>
</dbReference>
<dbReference type="CDD" id="cd01948">
    <property type="entry name" value="EAL"/>
    <property type="match status" value="1"/>
</dbReference>
<feature type="domain" description="GGDEF" evidence="3">
    <location>
        <begin position="368"/>
        <end position="509"/>
    </location>
</feature>
<dbReference type="AlphaFoldDB" id="A0A2P4EW92"/>
<dbReference type="SUPFAM" id="SSF141868">
    <property type="entry name" value="EAL domain-like"/>
    <property type="match status" value="1"/>
</dbReference>
<protein>
    <submittedName>
        <fullName evidence="4">Sensor domain-containing phosphodiesterase</fullName>
    </submittedName>
</protein>
<dbReference type="Pfam" id="PF00563">
    <property type="entry name" value="EAL"/>
    <property type="match status" value="1"/>
</dbReference>
<evidence type="ECO:0000313" key="4">
    <source>
        <dbReference type="EMBL" id="POB04244.1"/>
    </source>
</evidence>
<accession>A0A2P4EW92</accession>
<evidence type="ECO:0000259" key="3">
    <source>
        <dbReference type="PROSITE" id="PS50887"/>
    </source>
</evidence>
<dbReference type="InterPro" id="IPR000160">
    <property type="entry name" value="GGDEF_dom"/>
</dbReference>
<proteinExistence type="predicted"/>
<dbReference type="Proteomes" id="UP000243451">
    <property type="component" value="Unassembled WGS sequence"/>
</dbReference>
<dbReference type="RefSeq" id="WP_104737845.1">
    <property type="nucleotide sequence ID" value="NZ_BMHR01000001.1"/>
</dbReference>
<dbReference type="Gene3D" id="3.30.70.270">
    <property type="match status" value="1"/>
</dbReference>
<reference evidence="4 5" key="1">
    <citation type="submission" date="2018-01" db="EMBL/GenBank/DDBJ databases">
        <title>Draft genome of the type strain Pseudomonas oceani DSM 100277 isolated from the deep water in Okinawa trough, northwestern Pacific Ocean.</title>
        <authorList>
            <person name="Gomila M."/>
            <person name="Mulet M."/>
            <person name="Garcia-Valdes E."/>
            <person name="Lalucat J."/>
        </authorList>
    </citation>
    <scope>NUCLEOTIDE SEQUENCE [LARGE SCALE GENOMIC DNA]</scope>
    <source>
        <strain evidence="4 5">DSM 100277</strain>
    </source>
</reference>
<evidence type="ECO:0000259" key="2">
    <source>
        <dbReference type="PROSITE" id="PS50883"/>
    </source>
</evidence>
<dbReference type="Gene3D" id="3.20.20.450">
    <property type="entry name" value="EAL domain"/>
    <property type="match status" value="1"/>
</dbReference>
<dbReference type="CDD" id="cd01949">
    <property type="entry name" value="GGDEF"/>
    <property type="match status" value="1"/>
</dbReference>
<dbReference type="SUPFAM" id="SSF55073">
    <property type="entry name" value="Nucleotide cyclase"/>
    <property type="match status" value="1"/>
</dbReference>
<organism evidence="4 5">
    <name type="scientific">Halopseudomonas oceani</name>
    <dbReference type="NCBI Taxonomy" id="1708783"/>
    <lineage>
        <taxon>Bacteria</taxon>
        <taxon>Pseudomonadati</taxon>
        <taxon>Pseudomonadota</taxon>
        <taxon>Gammaproteobacteria</taxon>
        <taxon>Pseudomonadales</taxon>
        <taxon>Pseudomonadaceae</taxon>
        <taxon>Halopseudomonas</taxon>
    </lineage>
</organism>
<dbReference type="EMBL" id="PPSK01000005">
    <property type="protein sequence ID" value="POB04244.1"/>
    <property type="molecule type" value="Genomic_DNA"/>
</dbReference>
<dbReference type="PANTHER" id="PTHR33121">
    <property type="entry name" value="CYCLIC DI-GMP PHOSPHODIESTERASE PDEF"/>
    <property type="match status" value="1"/>
</dbReference>
<evidence type="ECO:0000256" key="1">
    <source>
        <dbReference type="SAM" id="Phobius"/>
    </source>
</evidence>
<dbReference type="Gene3D" id="3.30.450.20">
    <property type="entry name" value="PAS domain"/>
    <property type="match status" value="1"/>
</dbReference>
<dbReference type="SMART" id="SM00052">
    <property type="entry name" value="EAL"/>
    <property type="match status" value="1"/>
</dbReference>
<dbReference type="PROSITE" id="PS50887">
    <property type="entry name" value="GGDEF"/>
    <property type="match status" value="1"/>
</dbReference>
<dbReference type="InterPro" id="IPR029787">
    <property type="entry name" value="Nucleotide_cyclase"/>
</dbReference>
<keyword evidence="1" id="KW-0812">Transmembrane</keyword>
<dbReference type="Pfam" id="PF00990">
    <property type="entry name" value="GGDEF"/>
    <property type="match status" value="1"/>
</dbReference>
<dbReference type="GO" id="GO:0071111">
    <property type="term" value="F:cyclic-guanylate-specific phosphodiesterase activity"/>
    <property type="evidence" value="ECO:0007669"/>
    <property type="project" value="InterPro"/>
</dbReference>
<name>A0A2P4EW92_9GAMM</name>
<keyword evidence="5" id="KW-1185">Reference proteome</keyword>